<evidence type="ECO:0000256" key="2">
    <source>
        <dbReference type="PROSITE-ProRule" id="PRU00335"/>
    </source>
</evidence>
<dbReference type="Proteomes" id="UP001500618">
    <property type="component" value="Unassembled WGS sequence"/>
</dbReference>
<evidence type="ECO:0000313" key="5">
    <source>
        <dbReference type="Proteomes" id="UP001500618"/>
    </source>
</evidence>
<keyword evidence="1 2" id="KW-0238">DNA-binding</keyword>
<evidence type="ECO:0000256" key="1">
    <source>
        <dbReference type="ARBA" id="ARBA00023125"/>
    </source>
</evidence>
<evidence type="ECO:0000259" key="3">
    <source>
        <dbReference type="PROSITE" id="PS50977"/>
    </source>
</evidence>
<protein>
    <submittedName>
        <fullName evidence="4">TetR/AcrR family transcriptional regulator</fullName>
    </submittedName>
</protein>
<dbReference type="InterPro" id="IPR041490">
    <property type="entry name" value="KstR2_TetR_C"/>
</dbReference>
<feature type="DNA-binding region" description="H-T-H motif" evidence="2">
    <location>
        <begin position="47"/>
        <end position="66"/>
    </location>
</feature>
<name>A0ABP4VCP9_9ACTN</name>
<evidence type="ECO:0000313" key="4">
    <source>
        <dbReference type="EMBL" id="GAA1720936.1"/>
    </source>
</evidence>
<dbReference type="SUPFAM" id="SSF48498">
    <property type="entry name" value="Tetracyclin repressor-like, C-terminal domain"/>
    <property type="match status" value="1"/>
</dbReference>
<gene>
    <name evidence="4" type="ORF">GCM10009765_81470</name>
</gene>
<dbReference type="PROSITE" id="PS50977">
    <property type="entry name" value="HTH_TETR_2"/>
    <property type="match status" value="1"/>
</dbReference>
<dbReference type="EMBL" id="BAAANY010000046">
    <property type="protein sequence ID" value="GAA1720936.1"/>
    <property type="molecule type" value="Genomic_DNA"/>
</dbReference>
<sequence length="220" mass="24395">MPAKAEVELDMEQVEGGRWRIFGANVLPPILACALEAFEEQGYHATTVRDIARRVGVTVPALYYHYENKQALLVELLMGSMGGLLERCEAAVAEAGGEPVDQFSAIVECIVLYMASRGSQGLLDSEIRSLEPENRVRYIALRDRLETTLGEIIERGVAAGDFTTEFAEESRRMVLTACNAVARWYHLDGPVSPEEMARRYVSIALGAVGYRPRSRARKKS</sequence>
<dbReference type="Pfam" id="PF00440">
    <property type="entry name" value="TetR_N"/>
    <property type="match status" value="1"/>
</dbReference>
<dbReference type="InterPro" id="IPR001647">
    <property type="entry name" value="HTH_TetR"/>
</dbReference>
<dbReference type="Pfam" id="PF17932">
    <property type="entry name" value="TetR_C_24"/>
    <property type="match status" value="1"/>
</dbReference>
<dbReference type="PANTHER" id="PTHR30055">
    <property type="entry name" value="HTH-TYPE TRANSCRIPTIONAL REGULATOR RUTR"/>
    <property type="match status" value="1"/>
</dbReference>
<dbReference type="SUPFAM" id="SSF46689">
    <property type="entry name" value="Homeodomain-like"/>
    <property type="match status" value="1"/>
</dbReference>
<comment type="caution">
    <text evidence="4">The sequence shown here is derived from an EMBL/GenBank/DDBJ whole genome shotgun (WGS) entry which is preliminary data.</text>
</comment>
<dbReference type="InterPro" id="IPR036271">
    <property type="entry name" value="Tet_transcr_reg_TetR-rel_C_sf"/>
</dbReference>
<dbReference type="InterPro" id="IPR009057">
    <property type="entry name" value="Homeodomain-like_sf"/>
</dbReference>
<dbReference type="Gene3D" id="1.10.357.10">
    <property type="entry name" value="Tetracycline Repressor, domain 2"/>
    <property type="match status" value="1"/>
</dbReference>
<dbReference type="InterPro" id="IPR050109">
    <property type="entry name" value="HTH-type_TetR-like_transc_reg"/>
</dbReference>
<proteinExistence type="predicted"/>
<reference evidence="5" key="1">
    <citation type="journal article" date="2019" name="Int. J. Syst. Evol. Microbiol.">
        <title>The Global Catalogue of Microorganisms (GCM) 10K type strain sequencing project: providing services to taxonomists for standard genome sequencing and annotation.</title>
        <authorList>
            <consortium name="The Broad Institute Genomics Platform"/>
            <consortium name="The Broad Institute Genome Sequencing Center for Infectious Disease"/>
            <person name="Wu L."/>
            <person name="Ma J."/>
        </authorList>
    </citation>
    <scope>NUCLEOTIDE SEQUENCE [LARGE SCALE GENOMIC DNA]</scope>
    <source>
        <strain evidence="5">JCM 14718</strain>
    </source>
</reference>
<organism evidence="4 5">
    <name type="scientific">Fodinicola feengrottensis</name>
    <dbReference type="NCBI Taxonomy" id="435914"/>
    <lineage>
        <taxon>Bacteria</taxon>
        <taxon>Bacillati</taxon>
        <taxon>Actinomycetota</taxon>
        <taxon>Actinomycetes</taxon>
        <taxon>Mycobacteriales</taxon>
        <taxon>Fodinicola</taxon>
    </lineage>
</organism>
<dbReference type="PRINTS" id="PR00455">
    <property type="entry name" value="HTHTETR"/>
</dbReference>
<dbReference type="PANTHER" id="PTHR30055:SF237">
    <property type="entry name" value="TRANSCRIPTIONAL REPRESSOR MCE3R"/>
    <property type="match status" value="1"/>
</dbReference>
<keyword evidence="5" id="KW-1185">Reference proteome</keyword>
<accession>A0ABP4VCP9</accession>
<feature type="domain" description="HTH tetR-type" evidence="3">
    <location>
        <begin position="24"/>
        <end position="84"/>
    </location>
</feature>
<dbReference type="RefSeq" id="WP_279579769.1">
    <property type="nucleotide sequence ID" value="NZ_BAAANY010000046.1"/>
</dbReference>